<sequence>MSSMSPRYLPPGGYPPRPPTIDDLEACAVSHWQDNRIHITSLWKAADNWRNRGQTYEEQQDLQSAFIAYTSARSLVLEVIPAHPDYNKAFNEEQKSSLVQNGERILADLAGVKEKLLKQQEEWDRKYGGAAQPLEGDHALTTTLLSLQMNGSQGGLDDSAQINSPQEQQHQPHDEEAMWRQQTEDITPQTVEEDAAQQAAGVPSPTENGASSASLPDSLLLHLNTTSLSPLTTTEAVQDTSVRDRDRHPLLNVPSNRPGPKHNRVKWVDEDQGDEQRQAIIDALLDGPRSEPPEDGVDFSMDDVVKQVTEVLSKSNIRDQLLGLSVGEAQCTLDFLQDLLDVSGLPMISKRTFLKTTLKLTRIHDCVPRCLMLKGFKKTGDYSFARGSYGEVWRGQVKGMEVAVKQARIFTGDNNLEKVLRRVRREAIIWKQCNHPNVLPFYGIYFDPAPSIYSLVSPFMVNGSLCEYINKVDGPDRHDLMRTERFPSFNITRSMNYLHTLSIIHSDLKGDNVLITDDRRAVITDFGVSFMTGFTTIANSSSRKAGTLRYQAPEVLKGGLNSFLADVYSLACVYLEVFERTVPWSGLKDPTVILEVVVEKKHPPYPRFLSGLTEHAELWREVMTKCWSYKPQDRPNLPDIMASLHMTDNIPMTESKWDRSVPTRLHAPFIKIPSGLPRFFNLERLSVA</sequence>
<dbReference type="EMBL" id="FUEG01000046">
    <property type="protein sequence ID" value="SJL17615.1"/>
    <property type="molecule type" value="Genomic_DNA"/>
</dbReference>
<evidence type="ECO:0000259" key="2">
    <source>
        <dbReference type="PROSITE" id="PS50011"/>
    </source>
</evidence>
<dbReference type="GO" id="GO:0004674">
    <property type="term" value="F:protein serine/threonine kinase activity"/>
    <property type="evidence" value="ECO:0007669"/>
    <property type="project" value="TreeGrafter"/>
</dbReference>
<dbReference type="GO" id="GO:0005524">
    <property type="term" value="F:ATP binding"/>
    <property type="evidence" value="ECO:0007669"/>
    <property type="project" value="InterPro"/>
</dbReference>
<keyword evidence="4" id="KW-1185">Reference proteome</keyword>
<feature type="region of interest" description="Disordered" evidence="1">
    <location>
        <begin position="191"/>
        <end position="214"/>
    </location>
</feature>
<evidence type="ECO:0000313" key="4">
    <source>
        <dbReference type="Proteomes" id="UP000219338"/>
    </source>
</evidence>
<dbReference type="SMART" id="SM00220">
    <property type="entry name" value="S_TKc"/>
    <property type="match status" value="1"/>
</dbReference>
<dbReference type="PROSITE" id="PS00108">
    <property type="entry name" value="PROTEIN_KINASE_ST"/>
    <property type="match status" value="1"/>
</dbReference>
<feature type="region of interest" description="Disordered" evidence="1">
    <location>
        <begin position="149"/>
        <end position="176"/>
    </location>
</feature>
<dbReference type="PROSITE" id="PS50011">
    <property type="entry name" value="PROTEIN_KINASE_DOM"/>
    <property type="match status" value="1"/>
</dbReference>
<dbReference type="InterPro" id="IPR015063">
    <property type="entry name" value="USP8_dimer"/>
</dbReference>
<gene>
    <name evidence="3" type="ORF">ARMOST_21169</name>
</gene>
<dbReference type="Gene3D" id="1.10.510.10">
    <property type="entry name" value="Transferase(Phosphotransferase) domain 1"/>
    <property type="match status" value="1"/>
</dbReference>
<feature type="domain" description="Protein kinase" evidence="2">
    <location>
        <begin position="378"/>
        <end position="648"/>
    </location>
</feature>
<dbReference type="PANTHER" id="PTHR44329">
    <property type="entry name" value="SERINE/THREONINE-PROTEIN KINASE TNNI3K-RELATED"/>
    <property type="match status" value="1"/>
</dbReference>
<accession>A0A284S9F4</accession>
<dbReference type="AlphaFoldDB" id="A0A284S9F4"/>
<dbReference type="InterPro" id="IPR000719">
    <property type="entry name" value="Prot_kinase_dom"/>
</dbReference>
<dbReference type="Pfam" id="PF08969">
    <property type="entry name" value="USP8_dimer"/>
    <property type="match status" value="1"/>
</dbReference>
<dbReference type="InterPro" id="IPR001245">
    <property type="entry name" value="Ser-Thr/Tyr_kinase_cat_dom"/>
</dbReference>
<dbReference type="Proteomes" id="UP000219338">
    <property type="component" value="Unassembled WGS sequence"/>
</dbReference>
<dbReference type="InterPro" id="IPR011009">
    <property type="entry name" value="Kinase-like_dom_sf"/>
</dbReference>
<evidence type="ECO:0000313" key="3">
    <source>
        <dbReference type="EMBL" id="SJL17615.1"/>
    </source>
</evidence>
<dbReference type="InterPro" id="IPR051681">
    <property type="entry name" value="Ser/Thr_Kinases-Pseudokinases"/>
</dbReference>
<dbReference type="InterPro" id="IPR008271">
    <property type="entry name" value="Ser/Thr_kinase_AS"/>
</dbReference>
<proteinExistence type="predicted"/>
<name>A0A284S9F4_ARMOS</name>
<dbReference type="OrthoDB" id="26722at2759"/>
<dbReference type="SUPFAM" id="SSF56112">
    <property type="entry name" value="Protein kinase-like (PK-like)"/>
    <property type="match status" value="1"/>
</dbReference>
<feature type="region of interest" description="Disordered" evidence="1">
    <location>
        <begin position="231"/>
        <end position="264"/>
    </location>
</feature>
<organism evidence="3 4">
    <name type="scientific">Armillaria ostoyae</name>
    <name type="common">Armillaria root rot fungus</name>
    <dbReference type="NCBI Taxonomy" id="47428"/>
    <lineage>
        <taxon>Eukaryota</taxon>
        <taxon>Fungi</taxon>
        <taxon>Dikarya</taxon>
        <taxon>Basidiomycota</taxon>
        <taxon>Agaricomycotina</taxon>
        <taxon>Agaricomycetes</taxon>
        <taxon>Agaricomycetidae</taxon>
        <taxon>Agaricales</taxon>
        <taxon>Marasmiineae</taxon>
        <taxon>Physalacriaceae</taxon>
        <taxon>Armillaria</taxon>
    </lineage>
</organism>
<reference evidence="4" key="1">
    <citation type="journal article" date="2017" name="Nat. Ecol. Evol.">
        <title>Genome expansion and lineage-specific genetic innovations in the forest pathogenic fungi Armillaria.</title>
        <authorList>
            <person name="Sipos G."/>
            <person name="Prasanna A.N."/>
            <person name="Walter M.C."/>
            <person name="O'Connor E."/>
            <person name="Balint B."/>
            <person name="Krizsan K."/>
            <person name="Kiss B."/>
            <person name="Hess J."/>
            <person name="Varga T."/>
            <person name="Slot J."/>
            <person name="Riley R."/>
            <person name="Boka B."/>
            <person name="Rigling D."/>
            <person name="Barry K."/>
            <person name="Lee J."/>
            <person name="Mihaltcheva S."/>
            <person name="LaButti K."/>
            <person name="Lipzen A."/>
            <person name="Waldron R."/>
            <person name="Moloney N.M."/>
            <person name="Sperisen C."/>
            <person name="Kredics L."/>
            <person name="Vagvoelgyi C."/>
            <person name="Patrignani A."/>
            <person name="Fitzpatrick D."/>
            <person name="Nagy I."/>
            <person name="Doyle S."/>
            <person name="Anderson J.B."/>
            <person name="Grigoriev I.V."/>
            <person name="Gueldener U."/>
            <person name="Muensterkoetter M."/>
            <person name="Nagy L.G."/>
        </authorList>
    </citation>
    <scope>NUCLEOTIDE SEQUENCE [LARGE SCALE GENOMIC DNA]</scope>
    <source>
        <strain evidence="4">C18/9</strain>
    </source>
</reference>
<dbReference type="Gene3D" id="1.20.58.80">
    <property type="entry name" value="Phosphotransferase system, lactose/cellobiose-type IIA subunit"/>
    <property type="match status" value="1"/>
</dbReference>
<evidence type="ECO:0000256" key="1">
    <source>
        <dbReference type="SAM" id="MobiDB-lite"/>
    </source>
</evidence>
<protein>
    <recommendedName>
        <fullName evidence="2">Protein kinase domain-containing protein</fullName>
    </recommendedName>
</protein>
<dbReference type="STRING" id="47428.A0A284S9F4"/>
<dbReference type="Pfam" id="PF07714">
    <property type="entry name" value="PK_Tyr_Ser-Thr"/>
    <property type="match status" value="1"/>
</dbReference>